<feature type="region of interest" description="Disordered" evidence="1">
    <location>
        <begin position="121"/>
        <end position="173"/>
    </location>
</feature>
<dbReference type="AlphaFoldDB" id="A0A940IFV1"/>
<comment type="caution">
    <text evidence="2">The sequence shown here is derived from an EMBL/GenBank/DDBJ whole genome shotgun (WGS) entry which is preliminary data.</text>
</comment>
<reference evidence="2" key="1">
    <citation type="submission" date="2020-10" db="EMBL/GenBank/DDBJ databases">
        <authorList>
            <person name="Gilroy R."/>
        </authorList>
    </citation>
    <scope>NUCLEOTIDE SEQUENCE</scope>
    <source>
        <strain evidence="2">F1-3629</strain>
    </source>
</reference>
<feature type="compositionally biased region" description="Basic and acidic residues" evidence="1">
    <location>
        <begin position="164"/>
        <end position="173"/>
    </location>
</feature>
<evidence type="ECO:0000256" key="1">
    <source>
        <dbReference type="SAM" id="MobiDB-lite"/>
    </source>
</evidence>
<name>A0A940IFV1_9BACT</name>
<dbReference type="Proteomes" id="UP000771749">
    <property type="component" value="Unassembled WGS sequence"/>
</dbReference>
<evidence type="ECO:0000313" key="2">
    <source>
        <dbReference type="EMBL" id="MBO8453936.1"/>
    </source>
</evidence>
<sequence>MDDNNYIPTAQYNYVIGKHYLSTDDPNLATVFYEIKHLEARMADPEGFFFNTLTIMVELNRFAASAGLSDEPLLEDILERLRTSVKGPAEDPMCYAEMDNAIIRIHDCIPDICRLAEMAKGGNRESAAPEPNDTKESEETKRSNATKDTKDQESPCTIDETEGDPGKELRVRATERTMDMSVSNTEYGDMDIPEKDLRKGFRFEVPHFPDSAFEILEASEDKVRVQWCSHEYEIPLGNTVTTQNILLDNPYLSVDEMRMRFEYREIPLYARTIRLLNKIMDLHKAMDPRKADTTKAEQKVLDMLDELIYKNGRTDLYPLKALLDASNNWSTGQIVRISHFRHILLEGIDKGCLAPDQEEAWDWIENAAKNNDPAEFMDDTERWYDILMTATEEGNTIARDIMDRIWEPEQTIDED</sequence>
<feature type="compositionally biased region" description="Basic and acidic residues" evidence="1">
    <location>
        <begin position="132"/>
        <end position="153"/>
    </location>
</feature>
<protein>
    <submittedName>
        <fullName evidence="2">Uncharacterized protein</fullName>
    </submittedName>
</protein>
<dbReference type="EMBL" id="JADIMJ010000065">
    <property type="protein sequence ID" value="MBO8453936.1"/>
    <property type="molecule type" value="Genomic_DNA"/>
</dbReference>
<gene>
    <name evidence="2" type="ORF">IAC07_04325</name>
</gene>
<proteinExistence type="predicted"/>
<evidence type="ECO:0000313" key="3">
    <source>
        <dbReference type="Proteomes" id="UP000771749"/>
    </source>
</evidence>
<reference evidence="2" key="2">
    <citation type="journal article" date="2021" name="PeerJ">
        <title>Extensive microbial diversity within the chicken gut microbiome revealed by metagenomics and culture.</title>
        <authorList>
            <person name="Gilroy R."/>
            <person name="Ravi A."/>
            <person name="Getino M."/>
            <person name="Pursley I."/>
            <person name="Horton D.L."/>
            <person name="Alikhan N.F."/>
            <person name="Baker D."/>
            <person name="Gharbi K."/>
            <person name="Hall N."/>
            <person name="Watson M."/>
            <person name="Adriaenssens E.M."/>
            <person name="Foster-Nyarko E."/>
            <person name="Jarju S."/>
            <person name="Secka A."/>
            <person name="Antonio M."/>
            <person name="Oren A."/>
            <person name="Chaudhuri R.R."/>
            <person name="La Ragione R."/>
            <person name="Hildebrand F."/>
            <person name="Pallen M.J."/>
        </authorList>
    </citation>
    <scope>NUCLEOTIDE SEQUENCE</scope>
    <source>
        <strain evidence="2">F1-3629</strain>
    </source>
</reference>
<organism evidence="2 3">
    <name type="scientific">Candidatus Cryptobacteroides gallistercoris</name>
    <dbReference type="NCBI Taxonomy" id="2840765"/>
    <lineage>
        <taxon>Bacteria</taxon>
        <taxon>Pseudomonadati</taxon>
        <taxon>Bacteroidota</taxon>
        <taxon>Bacteroidia</taxon>
        <taxon>Bacteroidales</taxon>
        <taxon>Candidatus Cryptobacteroides</taxon>
    </lineage>
</organism>
<accession>A0A940IFV1</accession>